<feature type="chain" id="PRO_5045046027" evidence="10">
    <location>
        <begin position="22"/>
        <end position="432"/>
    </location>
</feature>
<evidence type="ECO:0000256" key="3">
    <source>
        <dbReference type="ARBA" id="ARBA00022617"/>
    </source>
</evidence>
<evidence type="ECO:0000313" key="12">
    <source>
        <dbReference type="EMBL" id="MBB4493199.1"/>
    </source>
</evidence>
<evidence type="ECO:0000256" key="4">
    <source>
        <dbReference type="ARBA" id="ARBA00022723"/>
    </source>
</evidence>
<evidence type="ECO:0000313" key="13">
    <source>
        <dbReference type="Proteomes" id="UP000534590"/>
    </source>
</evidence>
<dbReference type="PANTHER" id="PTHR35008">
    <property type="entry name" value="BLL4482 PROTEIN-RELATED"/>
    <property type="match status" value="1"/>
</dbReference>
<evidence type="ECO:0000259" key="11">
    <source>
        <dbReference type="PROSITE" id="PS51007"/>
    </source>
</evidence>
<dbReference type="InterPro" id="IPR009056">
    <property type="entry name" value="Cyt_c-like_dom"/>
</dbReference>
<evidence type="ECO:0000256" key="8">
    <source>
        <dbReference type="ARBA" id="ARBA00023136"/>
    </source>
</evidence>
<dbReference type="InterPro" id="IPR051459">
    <property type="entry name" value="Cytochrome_c-type_DH"/>
</dbReference>
<keyword evidence="2" id="KW-1003">Cell membrane</keyword>
<dbReference type="PANTHER" id="PTHR35008:SF8">
    <property type="entry name" value="ALCOHOL DEHYDROGENASE CYTOCHROME C SUBUNIT"/>
    <property type="match status" value="1"/>
</dbReference>
<dbReference type="PIRSF" id="PIRSF000018">
    <property type="entry name" value="Mb_ADH_cyt_c"/>
    <property type="match status" value="1"/>
</dbReference>
<proteinExistence type="predicted"/>
<dbReference type="InterPro" id="IPR014353">
    <property type="entry name" value="Membr-bd_ADH_cyt_c"/>
</dbReference>
<dbReference type="InterPro" id="IPR036909">
    <property type="entry name" value="Cyt_c-like_dom_sf"/>
</dbReference>
<evidence type="ECO:0000256" key="6">
    <source>
        <dbReference type="ARBA" id="ARBA00022737"/>
    </source>
</evidence>
<comment type="caution">
    <text evidence="12">The sequence shown here is derived from an EMBL/GenBank/DDBJ whole genome shotgun (WGS) entry which is preliminary data.</text>
</comment>
<protein>
    <submittedName>
        <fullName evidence="12">Mono/diheme cytochrome c family protein</fullName>
    </submittedName>
</protein>
<feature type="signal peptide" evidence="10">
    <location>
        <begin position="1"/>
        <end position="21"/>
    </location>
</feature>
<keyword evidence="4 9" id="KW-0479">Metal-binding</keyword>
<keyword evidence="7 9" id="KW-0408">Iron</keyword>
<name>A0ABR6JE42_AGRRD</name>
<feature type="domain" description="Cytochrome c" evidence="11">
    <location>
        <begin position="189"/>
        <end position="297"/>
    </location>
</feature>
<dbReference type="RefSeq" id="WP_183229566.1">
    <property type="nucleotide sequence ID" value="NZ_JACIGS010000008.1"/>
</dbReference>
<evidence type="ECO:0000256" key="10">
    <source>
        <dbReference type="SAM" id="SignalP"/>
    </source>
</evidence>
<evidence type="ECO:0000256" key="5">
    <source>
        <dbReference type="ARBA" id="ARBA00022729"/>
    </source>
</evidence>
<evidence type="ECO:0000256" key="1">
    <source>
        <dbReference type="ARBA" id="ARBA00004236"/>
    </source>
</evidence>
<organism evidence="12 13">
    <name type="scientific">Agrobacterium radiobacter</name>
    <dbReference type="NCBI Taxonomy" id="362"/>
    <lineage>
        <taxon>Bacteria</taxon>
        <taxon>Pseudomonadati</taxon>
        <taxon>Pseudomonadota</taxon>
        <taxon>Alphaproteobacteria</taxon>
        <taxon>Hyphomicrobiales</taxon>
        <taxon>Rhizobiaceae</taxon>
        <taxon>Rhizobium/Agrobacterium group</taxon>
        <taxon>Agrobacterium</taxon>
        <taxon>Agrobacterium tumefaciens complex</taxon>
    </lineage>
</organism>
<keyword evidence="13" id="KW-1185">Reference proteome</keyword>
<dbReference type="EMBL" id="JACIHP010000008">
    <property type="protein sequence ID" value="MBB4493199.1"/>
    <property type="molecule type" value="Genomic_DNA"/>
</dbReference>
<comment type="subcellular location">
    <subcellularLocation>
        <location evidence="1">Cell membrane</location>
    </subcellularLocation>
</comment>
<evidence type="ECO:0000256" key="7">
    <source>
        <dbReference type="ARBA" id="ARBA00023004"/>
    </source>
</evidence>
<accession>A0ABR6JE42</accession>
<keyword evidence="8" id="KW-0472">Membrane</keyword>
<feature type="domain" description="Cytochrome c" evidence="11">
    <location>
        <begin position="44"/>
        <end position="147"/>
    </location>
</feature>
<dbReference type="Gene3D" id="1.10.760.10">
    <property type="entry name" value="Cytochrome c-like domain"/>
    <property type="match status" value="2"/>
</dbReference>
<feature type="domain" description="Cytochrome c" evidence="11">
    <location>
        <begin position="325"/>
        <end position="412"/>
    </location>
</feature>
<dbReference type="SUPFAM" id="SSF46626">
    <property type="entry name" value="Cytochrome c"/>
    <property type="match status" value="3"/>
</dbReference>
<keyword evidence="3 9" id="KW-0349">Heme</keyword>
<sequence>MKFVLKIAASLCLVAATVPIAVFVKNLLNRDPEVSVPDVKPSPELVARGEYLTRVADCQACHQEKGGEPFTGGRAFQLPFGTLYSTNITPDLETGIGTWSDDDFVRALHRGIRPNGENLYPAFPYTSYTALSREDAVAIKSYLFTLKPVRAPARKNELSFPFNQRWSIALWNGVFLADRRFQPDPAVPAAVNRGDYIANALGHCGECHTPRTLAFSLSDRVYAGAHLAGWNAYNITSHNEFGIGAWSDEELRRYLLQGHAPGRGTATGPMGEVVEYSLQHLEEDDASALISYLRTVPPRSEGFVANAKEDSIMTAASGSLPVATDVIEPGQRVFERSCASCHAWNGDGLQQQTAALKGLRTIYDPSAANLLQVILHGTEPSTLPGRSAPMPPFASLSDGEIADLVNFIRSYVGSSGNQIVAKDVADARQYKH</sequence>
<evidence type="ECO:0000256" key="9">
    <source>
        <dbReference type="PROSITE-ProRule" id="PRU00433"/>
    </source>
</evidence>
<evidence type="ECO:0000256" key="2">
    <source>
        <dbReference type="ARBA" id="ARBA00022475"/>
    </source>
</evidence>
<reference evidence="12 13" key="1">
    <citation type="submission" date="2020-08" db="EMBL/GenBank/DDBJ databases">
        <title>Genomic Encyclopedia of Type Strains, Phase IV (KMG-V): Genome sequencing to study the core and pangenomes of soil and plant-associated prokaryotes.</title>
        <authorList>
            <person name="Whitman W."/>
        </authorList>
    </citation>
    <scope>NUCLEOTIDE SEQUENCE [LARGE SCALE GENOMIC DNA]</scope>
    <source>
        <strain evidence="12 13">SEMIA 461</strain>
    </source>
</reference>
<dbReference type="Pfam" id="PF00034">
    <property type="entry name" value="Cytochrom_C"/>
    <property type="match status" value="1"/>
</dbReference>
<dbReference type="PROSITE" id="PS51007">
    <property type="entry name" value="CYTC"/>
    <property type="match status" value="3"/>
</dbReference>
<gene>
    <name evidence="12" type="ORF">GGE40_005051</name>
</gene>
<keyword evidence="5 10" id="KW-0732">Signal</keyword>
<dbReference type="Proteomes" id="UP000534590">
    <property type="component" value="Unassembled WGS sequence"/>
</dbReference>
<keyword evidence="6" id="KW-0677">Repeat</keyword>